<organism evidence="2">
    <name type="scientific">Chromera velia CCMP2878</name>
    <dbReference type="NCBI Taxonomy" id="1169474"/>
    <lineage>
        <taxon>Eukaryota</taxon>
        <taxon>Sar</taxon>
        <taxon>Alveolata</taxon>
        <taxon>Colpodellida</taxon>
        <taxon>Chromeraceae</taxon>
        <taxon>Chromera</taxon>
    </lineage>
</organism>
<dbReference type="AlphaFoldDB" id="A0A0G4IEI5"/>
<name>A0A0G4IEI5_9ALVE</name>
<dbReference type="EMBL" id="CDMZ01005885">
    <property type="protein sequence ID" value="CEM55531.1"/>
    <property type="molecule type" value="Genomic_DNA"/>
</dbReference>
<gene>
    <name evidence="2" type="ORF">Cvel_13625</name>
</gene>
<feature type="region of interest" description="Disordered" evidence="1">
    <location>
        <begin position="89"/>
        <end position="162"/>
    </location>
</feature>
<sequence>MLIKLRRCLPLYHDVLRRMQQTDFKTQGLIVNEEAQAALGHFYLCCAFNLRRVEVDAVGDDGDALLRLALRVAKEAVEPWLESARAFVNSPKGSEGADAGQEPGGVKKKNPVMMNLYGEAVTQRGERGEGGRQSEVDQETDSSSSGEETETEEEGGMERRQRAVRDPRGFFVWRLWGSDEREAAQAVAEELGEGHHSERFAGFASSVDSLKNGGEGGHSVTEQEYDVEDLLDMIMTDSHLQFPLDLLRAELSRLSDDRVRSVVKSELSDAGLLVTAEELMAAAAMEVSTSDSSSEFK</sequence>
<accession>A0A0G4IEI5</accession>
<evidence type="ECO:0000313" key="2">
    <source>
        <dbReference type="EMBL" id="CEM55531.1"/>
    </source>
</evidence>
<protein>
    <submittedName>
        <fullName evidence="2">Uncharacterized protein</fullName>
    </submittedName>
</protein>
<reference evidence="2" key="1">
    <citation type="submission" date="2014-11" db="EMBL/GenBank/DDBJ databases">
        <authorList>
            <person name="Otto D Thomas"/>
            <person name="Naeem Raeece"/>
        </authorList>
    </citation>
    <scope>NUCLEOTIDE SEQUENCE</scope>
</reference>
<proteinExistence type="predicted"/>
<dbReference type="VEuPathDB" id="CryptoDB:Cvel_13625"/>
<feature type="compositionally biased region" description="Basic and acidic residues" evidence="1">
    <location>
        <begin position="124"/>
        <end position="135"/>
    </location>
</feature>
<evidence type="ECO:0000256" key="1">
    <source>
        <dbReference type="SAM" id="MobiDB-lite"/>
    </source>
</evidence>